<dbReference type="PANTHER" id="PTHR13650">
    <property type="entry name" value="SPATACSIN"/>
    <property type="match status" value="1"/>
</dbReference>
<evidence type="ECO:0008006" key="3">
    <source>
        <dbReference type="Google" id="ProtNLM"/>
    </source>
</evidence>
<gene>
    <name evidence="1" type="ORF">ARALYDRAFT_912407</name>
</gene>
<dbReference type="Gramene" id="scaffold_700149.1">
    <property type="protein sequence ID" value="scaffold_700149.1"/>
    <property type="gene ID" value="scaffold_700149.1"/>
</dbReference>
<organism evidence="2">
    <name type="scientific">Arabidopsis lyrata subsp. lyrata</name>
    <name type="common">Lyre-leaved rock-cress</name>
    <dbReference type="NCBI Taxonomy" id="81972"/>
    <lineage>
        <taxon>Eukaryota</taxon>
        <taxon>Viridiplantae</taxon>
        <taxon>Streptophyta</taxon>
        <taxon>Embryophyta</taxon>
        <taxon>Tracheophyta</taxon>
        <taxon>Spermatophyta</taxon>
        <taxon>Magnoliopsida</taxon>
        <taxon>eudicotyledons</taxon>
        <taxon>Gunneridae</taxon>
        <taxon>Pentapetalae</taxon>
        <taxon>rosids</taxon>
        <taxon>malvids</taxon>
        <taxon>Brassicales</taxon>
        <taxon>Brassicaceae</taxon>
        <taxon>Camelineae</taxon>
        <taxon>Arabidopsis</taxon>
    </lineage>
</organism>
<name>D7M8J7_ARALL</name>
<reference evidence="2" key="1">
    <citation type="journal article" date="2011" name="Nat. Genet.">
        <title>The Arabidopsis lyrata genome sequence and the basis of rapid genome size change.</title>
        <authorList>
            <person name="Hu T.T."/>
            <person name="Pattyn P."/>
            <person name="Bakker E.G."/>
            <person name="Cao J."/>
            <person name="Cheng J.-F."/>
            <person name="Clark R.M."/>
            <person name="Fahlgren N."/>
            <person name="Fawcett J.A."/>
            <person name="Grimwood J."/>
            <person name="Gundlach H."/>
            <person name="Haberer G."/>
            <person name="Hollister J.D."/>
            <person name="Ossowski S."/>
            <person name="Ottilar R.P."/>
            <person name="Salamov A.A."/>
            <person name="Schneeberger K."/>
            <person name="Spannagl M."/>
            <person name="Wang X."/>
            <person name="Yang L."/>
            <person name="Nasrallah M.E."/>
            <person name="Bergelson J."/>
            <person name="Carrington J.C."/>
            <person name="Gaut B.S."/>
            <person name="Schmutz J."/>
            <person name="Mayer K.F.X."/>
            <person name="Van de Peer Y."/>
            <person name="Grigoriev I.V."/>
            <person name="Nordborg M."/>
            <person name="Weigel D."/>
            <person name="Guo Y.-L."/>
        </authorList>
    </citation>
    <scope>NUCLEOTIDE SEQUENCE [LARGE SCALE GENOMIC DNA]</scope>
    <source>
        <strain evidence="2">cv. MN47</strain>
    </source>
</reference>
<dbReference type="HOGENOM" id="CLU_339318_0_0_1"/>
<evidence type="ECO:0000313" key="1">
    <source>
        <dbReference type="EMBL" id="EFH43108.1"/>
    </source>
</evidence>
<evidence type="ECO:0000313" key="2">
    <source>
        <dbReference type="Proteomes" id="UP000008694"/>
    </source>
</evidence>
<sequence length="838" mass="93932">MLGNVKLAEEGMLRVLFSAVYLLSHKNRNDNQISAVSRLLGLATRFATEMIRIYGLLEYQKDGYMLDSKPRTQILSLPPVSLHIDVMENSRRLSEMGYLLEITRNFQSRITRKFKKLGKGKNEKSLNLVDPNSLQDDSQLEIVPDPASAESRQLDTSLFDTNGELALTPMGMMTAKAGQIIGERSYASGLVPQVVVEEKKVLPLENPKEMMARWKANNLDLKTVVKDALLSGRLPLAVLQLHLQHSKDVVEDGEHHDTFTEVRDIGRAIAYDLFLKGEPGVAIATLQRLGEDVEACLNQLVFGTVRRSIRYQIAEEMRKLGFLRPYEDNVLERISLIEHLKLDCGEVDGVVLGSWTKINESASEHAPDETDAVAGYWAAAAVWSNAWDQRTFDHIVLDQPLVMGVHVPWDSQLEYYMCRNDWDEVLKLLDLIPEDVLYDGSLQIALDGPKQSSGVNYSVSSRSDYICSIEEVDAVLMDVPYIKIFRLPADIRCSLWLTALMEQELARKLIFLKEYWENALDVVYLLARAGVILSNCEVSFKEETCRPSLDLCLSIKKGGANVDTLSAVHKLFIHYCTQYNLPNLLDLYLDHHELVLDNDSFSALQEAVGDSHWAKWLLLSRIKGREYDASFSNARSILSRSGAPNGEPSVPETDEIVCTVDDIAEGAGEMAALATMMCAPVPIQKSLSTGSVNRHTNSSAQCTLENLRSFLQRFPTLWSKLVSACLGEDISGNLLRTKTKNEYLNWRDGVFFSTARDTSLLQMLPCWFPKAVRRLVQLYIQVSISDLYVVCALLSCRTLLQLSGIEDLVQLNTCTVIGDIISLRISMKSCDGCEKADI</sequence>
<dbReference type="Proteomes" id="UP000008694">
    <property type="component" value="Unassembled WGS sequence"/>
</dbReference>
<keyword evidence="2" id="KW-1185">Reference proteome</keyword>
<dbReference type="InterPro" id="IPR028103">
    <property type="entry name" value="Spatacsin"/>
</dbReference>
<dbReference type="AlphaFoldDB" id="D7M8J7"/>
<proteinExistence type="predicted"/>
<dbReference type="eggNOG" id="KOG1884">
    <property type="taxonomic scope" value="Eukaryota"/>
</dbReference>
<accession>D7M8J7</accession>
<dbReference type="PANTHER" id="PTHR13650:SF0">
    <property type="entry name" value="SPATACSIN"/>
    <property type="match status" value="1"/>
</dbReference>
<protein>
    <recommendedName>
        <fullName evidence="3">Spatacsin C-terminal domain-containing protein</fullName>
    </recommendedName>
</protein>
<dbReference type="GO" id="GO:0005737">
    <property type="term" value="C:cytoplasm"/>
    <property type="evidence" value="ECO:0007669"/>
    <property type="project" value="TreeGrafter"/>
</dbReference>
<dbReference type="STRING" id="81972.D7M8J7"/>
<dbReference type="EMBL" id="GL348719">
    <property type="protein sequence ID" value="EFH43108.1"/>
    <property type="molecule type" value="Genomic_DNA"/>
</dbReference>